<protein>
    <submittedName>
        <fullName evidence="1">Uncharacterized protein</fullName>
    </submittedName>
</protein>
<evidence type="ECO:0000313" key="1">
    <source>
        <dbReference type="EMBL" id="KAK1740398.1"/>
    </source>
</evidence>
<dbReference type="AlphaFoldDB" id="A0AAD9DC58"/>
<gene>
    <name evidence="1" type="ORF">QTG54_008493</name>
</gene>
<sequence>MGNFILERHPTQQQQHPPRFCCDTVVVPLSKSCSISRDFVSTKNITSLPFPIGSRYKDMSLLASEIKTISHIPRKRQIVITHRSRLCANPYVIGRLSGEYVSIVQNWTRLSINDTAETLSQLVGRYNVPSKGKYYLEIIGLLCNDLSWDGEYKHACLEDPSYMKLTDDWAHIYVDSLGANENTLDRDVGIGHWRMSNKVVSMPLQTRYQPEGCHANKDERCLLPMSTDRFDPYQFEFQNQNESSLIQDRVLAVNEANQNILLCFVGLSHAREMAAAVNLWLQKLNTSNIKAVSVDAQFPRFVNRQFIQNNIIGRKCTRTVIAAGQWSVGRIPPGDVKLTCPPQDWRHPAVIDQLNMIIKNLTQSMGVQFIDTSQIIGPMWDAAGDFCHYRNDDISSSEALYMLGRLLPFEI</sequence>
<organism evidence="1 2">
    <name type="scientific">Skeletonema marinoi</name>
    <dbReference type="NCBI Taxonomy" id="267567"/>
    <lineage>
        <taxon>Eukaryota</taxon>
        <taxon>Sar</taxon>
        <taxon>Stramenopiles</taxon>
        <taxon>Ochrophyta</taxon>
        <taxon>Bacillariophyta</taxon>
        <taxon>Coscinodiscophyceae</taxon>
        <taxon>Thalassiosirophycidae</taxon>
        <taxon>Thalassiosirales</taxon>
        <taxon>Skeletonemataceae</taxon>
        <taxon>Skeletonema</taxon>
        <taxon>Skeletonema marinoi-dohrnii complex</taxon>
    </lineage>
</organism>
<evidence type="ECO:0000313" key="2">
    <source>
        <dbReference type="Proteomes" id="UP001224775"/>
    </source>
</evidence>
<name>A0AAD9DC58_9STRA</name>
<comment type="caution">
    <text evidence="1">The sequence shown here is derived from an EMBL/GenBank/DDBJ whole genome shotgun (WGS) entry which is preliminary data.</text>
</comment>
<accession>A0AAD9DC58</accession>
<dbReference type="Proteomes" id="UP001224775">
    <property type="component" value="Unassembled WGS sequence"/>
</dbReference>
<reference evidence="1" key="1">
    <citation type="submission" date="2023-06" db="EMBL/GenBank/DDBJ databases">
        <title>Survivors Of The Sea: Transcriptome response of Skeletonema marinoi to long-term dormancy.</title>
        <authorList>
            <person name="Pinder M.I.M."/>
            <person name="Kourtchenko O."/>
            <person name="Robertson E.K."/>
            <person name="Larsson T."/>
            <person name="Maumus F."/>
            <person name="Osuna-Cruz C.M."/>
            <person name="Vancaester E."/>
            <person name="Stenow R."/>
            <person name="Vandepoele K."/>
            <person name="Ploug H."/>
            <person name="Bruchert V."/>
            <person name="Godhe A."/>
            <person name="Topel M."/>
        </authorList>
    </citation>
    <scope>NUCLEOTIDE SEQUENCE</scope>
    <source>
        <strain evidence="1">R05AC</strain>
    </source>
</reference>
<dbReference type="EMBL" id="JATAAI010000015">
    <property type="protein sequence ID" value="KAK1740398.1"/>
    <property type="molecule type" value="Genomic_DNA"/>
</dbReference>
<keyword evidence="2" id="KW-1185">Reference proteome</keyword>
<proteinExistence type="predicted"/>